<feature type="signal peptide" evidence="2">
    <location>
        <begin position="1"/>
        <end position="15"/>
    </location>
</feature>
<evidence type="ECO:0000313" key="4">
    <source>
        <dbReference type="Proteomes" id="UP000268321"/>
    </source>
</evidence>
<feature type="chain" id="PRO_5020363601" evidence="2">
    <location>
        <begin position="16"/>
        <end position="202"/>
    </location>
</feature>
<evidence type="ECO:0000256" key="1">
    <source>
        <dbReference type="SAM" id="MobiDB-lite"/>
    </source>
</evidence>
<reference evidence="4" key="1">
    <citation type="journal article" date="2018" name="Nat. Microbiol.">
        <title>Leveraging single-cell genomics to expand the fungal tree of life.</title>
        <authorList>
            <person name="Ahrendt S.R."/>
            <person name="Quandt C.A."/>
            <person name="Ciobanu D."/>
            <person name="Clum A."/>
            <person name="Salamov A."/>
            <person name="Andreopoulos B."/>
            <person name="Cheng J.F."/>
            <person name="Woyke T."/>
            <person name="Pelin A."/>
            <person name="Henrissat B."/>
            <person name="Reynolds N.K."/>
            <person name="Benny G.L."/>
            <person name="Smith M.E."/>
            <person name="James T.Y."/>
            <person name="Grigoriev I.V."/>
        </authorList>
    </citation>
    <scope>NUCLEOTIDE SEQUENCE [LARGE SCALE GENOMIC DNA]</scope>
    <source>
        <strain evidence="4">Baker2002</strain>
    </source>
</reference>
<dbReference type="EMBL" id="ML004642">
    <property type="protein sequence ID" value="RKP28720.1"/>
    <property type="molecule type" value="Genomic_DNA"/>
</dbReference>
<gene>
    <name evidence="3" type="ORF">METBISCDRAFT_24857</name>
</gene>
<name>A0A4P9ZA97_9ASCO</name>
<evidence type="ECO:0000313" key="3">
    <source>
        <dbReference type="EMBL" id="RKP28720.1"/>
    </source>
</evidence>
<feature type="region of interest" description="Disordered" evidence="1">
    <location>
        <begin position="27"/>
        <end position="65"/>
    </location>
</feature>
<dbReference type="Proteomes" id="UP000268321">
    <property type="component" value="Unassembled WGS sequence"/>
</dbReference>
<evidence type="ECO:0000256" key="2">
    <source>
        <dbReference type="SAM" id="SignalP"/>
    </source>
</evidence>
<feature type="compositionally biased region" description="Polar residues" evidence="1">
    <location>
        <begin position="49"/>
        <end position="65"/>
    </location>
</feature>
<dbReference type="AlphaFoldDB" id="A0A4P9ZA97"/>
<keyword evidence="2" id="KW-0732">Signal</keyword>
<keyword evidence="4" id="KW-1185">Reference proteome</keyword>
<accession>A0A4P9ZA97</accession>
<proteinExistence type="predicted"/>
<organism evidence="3 4">
    <name type="scientific">Metschnikowia bicuspidata</name>
    <dbReference type="NCBI Taxonomy" id="27322"/>
    <lineage>
        <taxon>Eukaryota</taxon>
        <taxon>Fungi</taxon>
        <taxon>Dikarya</taxon>
        <taxon>Ascomycota</taxon>
        <taxon>Saccharomycotina</taxon>
        <taxon>Pichiomycetes</taxon>
        <taxon>Metschnikowiaceae</taxon>
        <taxon>Metschnikowia</taxon>
    </lineage>
</organism>
<sequence length="202" mass="22407">MKLLAALTLLSTAASLPDALFNTESEISRLPGHGTTKTTKRSVSRSPGHGTTQGTASVSTIPTQKCTPKMGTGSWSLGLRRSTNLTGPVVDKSFNREHYVLDTTYSRADGDLALRLKFGENNIVKDDEDQFFFVDEKNDDELRIGRDEKTATPGFFFDGDKLRAGDNKLFWMCAYDESGKWKLRVSARDAEGCHECNLYKIL</sequence>
<protein>
    <submittedName>
        <fullName evidence="3">Uncharacterized protein</fullName>
    </submittedName>
</protein>